<evidence type="ECO:0000256" key="5">
    <source>
        <dbReference type="ARBA" id="ARBA00022448"/>
    </source>
</evidence>
<reference evidence="20" key="1">
    <citation type="journal article" date="2017" name="Hereditas">
        <title>The complete mitogenome of Orcula dolium (Draparnaud, 1801); ultra-deep sequencing from a single long-range PCR using the Ion-Torrent PGM.</title>
        <authorList>
            <person name="Groenenberg D.S.J."/>
            <person name="Harl J."/>
            <person name="Duijm E."/>
            <person name="Gittenberger E."/>
        </authorList>
    </citation>
    <scope>NUCLEOTIDE SEQUENCE</scope>
</reference>
<evidence type="ECO:0000256" key="11">
    <source>
        <dbReference type="ARBA" id="ARBA00022989"/>
    </source>
</evidence>
<evidence type="ECO:0000256" key="9">
    <source>
        <dbReference type="ARBA" id="ARBA00022967"/>
    </source>
</evidence>
<evidence type="ECO:0000256" key="8">
    <source>
        <dbReference type="ARBA" id="ARBA00022792"/>
    </source>
</evidence>
<dbReference type="AlphaFoldDB" id="A0A1W5IGV9"/>
<feature type="transmembrane region" description="Helical" evidence="18">
    <location>
        <begin position="145"/>
        <end position="162"/>
    </location>
</feature>
<evidence type="ECO:0000256" key="13">
    <source>
        <dbReference type="ARBA" id="ARBA00023075"/>
    </source>
</evidence>
<evidence type="ECO:0000256" key="4">
    <source>
        <dbReference type="ARBA" id="ARBA00021008"/>
    </source>
</evidence>
<dbReference type="RefSeq" id="YP_009370147.1">
    <property type="nucleotide sequence ID" value="NC_034782.1"/>
</dbReference>
<dbReference type="GeneID" id="32887322"/>
<dbReference type="GO" id="GO:0005743">
    <property type="term" value="C:mitochondrial inner membrane"/>
    <property type="evidence" value="ECO:0007669"/>
    <property type="project" value="UniProtKB-SubCell"/>
</dbReference>
<evidence type="ECO:0000256" key="2">
    <source>
        <dbReference type="ARBA" id="ARBA00007012"/>
    </source>
</evidence>
<keyword evidence="13" id="KW-0830">Ubiquinone</keyword>
<keyword evidence="14 20" id="KW-0496">Mitochondrion</keyword>
<organism evidence="20">
    <name type="scientific">Orcula dolium</name>
    <dbReference type="NCBI Taxonomy" id="1331962"/>
    <lineage>
        <taxon>Eukaryota</taxon>
        <taxon>Metazoa</taxon>
        <taxon>Spiralia</taxon>
        <taxon>Lophotrochozoa</taxon>
        <taxon>Mollusca</taxon>
        <taxon>Gastropoda</taxon>
        <taxon>Heterobranchia</taxon>
        <taxon>Euthyneura</taxon>
        <taxon>Panpulmonata</taxon>
        <taxon>Eupulmonata</taxon>
        <taxon>Stylommatophora</taxon>
        <taxon>Orthurethra</taxon>
        <taxon>Orculidae</taxon>
        <taxon>Orcula</taxon>
    </lineage>
</organism>
<gene>
    <name evidence="20" type="primary">ND2</name>
</gene>
<feature type="transmembrane region" description="Helical" evidence="18">
    <location>
        <begin position="120"/>
        <end position="139"/>
    </location>
</feature>
<evidence type="ECO:0000256" key="6">
    <source>
        <dbReference type="ARBA" id="ARBA00022660"/>
    </source>
</evidence>
<evidence type="ECO:0000256" key="3">
    <source>
        <dbReference type="ARBA" id="ARBA00012944"/>
    </source>
</evidence>
<dbReference type="InterPro" id="IPR001750">
    <property type="entry name" value="ND/Mrp_TM"/>
</dbReference>
<evidence type="ECO:0000313" key="20">
    <source>
        <dbReference type="EMBL" id="AIR76268.1"/>
    </source>
</evidence>
<proteinExistence type="inferred from homology"/>
<geneLocation type="mitochondrion" evidence="20"/>
<dbReference type="PANTHER" id="PTHR46552">
    <property type="entry name" value="NADH-UBIQUINONE OXIDOREDUCTASE CHAIN 2"/>
    <property type="match status" value="1"/>
</dbReference>
<evidence type="ECO:0000256" key="10">
    <source>
        <dbReference type="ARBA" id="ARBA00022982"/>
    </source>
</evidence>
<feature type="transmembrane region" description="Helical" evidence="18">
    <location>
        <begin position="289"/>
        <end position="305"/>
    </location>
</feature>
<keyword evidence="15 18" id="KW-0472">Membrane</keyword>
<evidence type="ECO:0000256" key="14">
    <source>
        <dbReference type="ARBA" id="ARBA00023128"/>
    </source>
</evidence>
<keyword evidence="12" id="KW-0520">NAD</keyword>
<feature type="transmembrane region" description="Helical" evidence="18">
    <location>
        <begin position="249"/>
        <end position="269"/>
    </location>
</feature>
<comment type="subcellular location">
    <subcellularLocation>
        <location evidence="1">Mitochondrion inner membrane</location>
        <topology evidence="1">Multi-pass membrane protein</topology>
    </subcellularLocation>
</comment>
<name>A0A1W5IGV9_9EUPU</name>
<protein>
    <recommendedName>
        <fullName evidence="4">NADH-ubiquinone oxidoreductase chain 2</fullName>
        <ecNumber evidence="3">7.1.1.2</ecNumber>
    </recommendedName>
    <alternativeName>
        <fullName evidence="16">NADH dehydrogenase subunit 2</fullName>
    </alternativeName>
</protein>
<keyword evidence="9" id="KW-1278">Translocase</keyword>
<dbReference type="EMBL" id="KJ867421">
    <property type="protein sequence ID" value="AIR76268.1"/>
    <property type="molecule type" value="Genomic_DNA"/>
</dbReference>
<evidence type="ECO:0000256" key="12">
    <source>
        <dbReference type="ARBA" id="ARBA00023027"/>
    </source>
</evidence>
<keyword evidence="7 18" id="KW-0812">Transmembrane</keyword>
<evidence type="ECO:0000256" key="7">
    <source>
        <dbReference type="ARBA" id="ARBA00022692"/>
    </source>
</evidence>
<comment type="similarity">
    <text evidence="2">Belongs to the complex I subunit 2 family.</text>
</comment>
<evidence type="ECO:0000256" key="16">
    <source>
        <dbReference type="ARBA" id="ARBA00031028"/>
    </source>
</evidence>
<keyword evidence="11 18" id="KW-1133">Transmembrane helix</keyword>
<dbReference type="CTD" id="4536"/>
<evidence type="ECO:0000256" key="1">
    <source>
        <dbReference type="ARBA" id="ARBA00004448"/>
    </source>
</evidence>
<feature type="transmembrane region" description="Helical" evidence="18">
    <location>
        <begin position="84"/>
        <end position="108"/>
    </location>
</feature>
<keyword evidence="6" id="KW-0679">Respiratory chain</keyword>
<feature type="transmembrane region" description="Helical" evidence="18">
    <location>
        <begin position="217"/>
        <end position="237"/>
    </location>
</feature>
<dbReference type="Pfam" id="PF00361">
    <property type="entry name" value="Proton_antipo_M"/>
    <property type="match status" value="1"/>
</dbReference>
<evidence type="ECO:0000256" key="17">
    <source>
        <dbReference type="ARBA" id="ARBA00049551"/>
    </source>
</evidence>
<feature type="transmembrane region" description="Helical" evidence="18">
    <location>
        <begin position="58"/>
        <end position="78"/>
    </location>
</feature>
<evidence type="ECO:0000256" key="18">
    <source>
        <dbReference type="SAM" id="Phobius"/>
    </source>
</evidence>
<feature type="transmembrane region" description="Helical" evidence="18">
    <location>
        <begin position="183"/>
        <end position="211"/>
    </location>
</feature>
<evidence type="ECO:0000256" key="15">
    <source>
        <dbReference type="ARBA" id="ARBA00023136"/>
    </source>
</evidence>
<dbReference type="EC" id="7.1.1.2" evidence="3"/>
<accession>A0A1W5IGV9</accession>
<dbReference type="GO" id="GO:0006120">
    <property type="term" value="P:mitochondrial electron transport, NADH to ubiquinone"/>
    <property type="evidence" value="ECO:0007669"/>
    <property type="project" value="TreeGrafter"/>
</dbReference>
<dbReference type="InterPro" id="IPR050175">
    <property type="entry name" value="Complex_I_Subunit_2"/>
</dbReference>
<evidence type="ECO:0000259" key="19">
    <source>
        <dbReference type="Pfam" id="PF00361"/>
    </source>
</evidence>
<dbReference type="PANTHER" id="PTHR46552:SF1">
    <property type="entry name" value="NADH-UBIQUINONE OXIDOREDUCTASE CHAIN 2"/>
    <property type="match status" value="1"/>
</dbReference>
<sequence>MTPYSLVLSSMVFLGPAISLSSGNWLILWGGMELSLMGLMPLMNMGRGMISSESSMKYFLIQAVASTIILISGMNIYFLKDLNFIFILFFVFSLIVKLGAFPFHFWVIPVVEGSKYYHMFYLLVPMKIVPLMLMCSALALDKLVYEVVMISSLATLIVGPILGNNVSSTSKMIGASSIGHSGWFMLGSLFGGLWLYYLCYSLTLWMLLWVLLQHNELFISLMVLSLSGLPPFFLFVGKMYIFFAAMVSYGFYSIMMILIFSSLMSLNFYLKFSYMYYLISSKMESKFNFMSASLLLAAGGLLLLMF</sequence>
<keyword evidence="10" id="KW-0249">Electron transport</keyword>
<feature type="domain" description="NADH:quinone oxidoreductase/Mrp antiporter transmembrane" evidence="19">
    <location>
        <begin position="22"/>
        <end position="203"/>
    </location>
</feature>
<keyword evidence="8" id="KW-0999">Mitochondrion inner membrane</keyword>
<keyword evidence="5" id="KW-0813">Transport</keyword>
<comment type="catalytic activity">
    <reaction evidence="17">
        <text>a ubiquinone + NADH + 5 H(+)(in) = a ubiquinol + NAD(+) + 4 H(+)(out)</text>
        <dbReference type="Rhea" id="RHEA:29091"/>
        <dbReference type="Rhea" id="RHEA-COMP:9565"/>
        <dbReference type="Rhea" id="RHEA-COMP:9566"/>
        <dbReference type="ChEBI" id="CHEBI:15378"/>
        <dbReference type="ChEBI" id="CHEBI:16389"/>
        <dbReference type="ChEBI" id="CHEBI:17976"/>
        <dbReference type="ChEBI" id="CHEBI:57540"/>
        <dbReference type="ChEBI" id="CHEBI:57945"/>
        <dbReference type="EC" id="7.1.1.2"/>
    </reaction>
</comment>
<dbReference type="GO" id="GO:0008137">
    <property type="term" value="F:NADH dehydrogenase (ubiquinone) activity"/>
    <property type="evidence" value="ECO:0007669"/>
    <property type="project" value="UniProtKB-EC"/>
</dbReference>